<proteinExistence type="inferred from homology"/>
<keyword evidence="2" id="KW-0479">Metal-binding</keyword>
<dbReference type="NCBIfam" id="TIGR00689">
    <property type="entry name" value="rpiB_lacA_lacB"/>
    <property type="match status" value="1"/>
</dbReference>
<dbReference type="PANTHER" id="PTHR11749">
    <property type="entry name" value="RIBULOSE-5-PHOSPHATE-3-EPIMERASE"/>
    <property type="match status" value="1"/>
</dbReference>
<evidence type="ECO:0000313" key="5">
    <source>
        <dbReference type="Proteomes" id="UP000033930"/>
    </source>
</evidence>
<dbReference type="Pfam" id="PF00834">
    <property type="entry name" value="Ribul_P_3_epim"/>
    <property type="match status" value="1"/>
</dbReference>
<accession>A0A0G0YDL9</accession>
<evidence type="ECO:0000313" key="4">
    <source>
        <dbReference type="EMBL" id="KKR98412.1"/>
    </source>
</evidence>
<dbReference type="GO" id="GO:0016861">
    <property type="term" value="F:intramolecular oxidoreductase activity, interconverting aldoses and ketoses"/>
    <property type="evidence" value="ECO:0007669"/>
    <property type="project" value="UniProtKB-ARBA"/>
</dbReference>
<dbReference type="Pfam" id="PF02502">
    <property type="entry name" value="LacAB_rpiB"/>
    <property type="match status" value="1"/>
</dbReference>
<dbReference type="GO" id="GO:0016857">
    <property type="term" value="F:racemase and epimerase activity, acting on carbohydrates and derivatives"/>
    <property type="evidence" value="ECO:0007669"/>
    <property type="project" value="InterPro"/>
</dbReference>
<dbReference type="InterPro" id="IPR003500">
    <property type="entry name" value="RpiB_LacA_LacB"/>
</dbReference>
<evidence type="ECO:0000256" key="2">
    <source>
        <dbReference type="ARBA" id="ARBA00022723"/>
    </source>
</evidence>
<evidence type="ECO:0000256" key="3">
    <source>
        <dbReference type="ARBA" id="ARBA00023235"/>
    </source>
</evidence>
<keyword evidence="3 4" id="KW-0413">Isomerase</keyword>
<evidence type="ECO:0000256" key="1">
    <source>
        <dbReference type="ARBA" id="ARBA00008754"/>
    </source>
</evidence>
<name>A0A0G0YDL9_9BACT</name>
<dbReference type="EMBL" id="LCAW01000018">
    <property type="protein sequence ID" value="KKR98412.1"/>
    <property type="molecule type" value="Genomic_DNA"/>
</dbReference>
<reference evidence="4 5" key="1">
    <citation type="journal article" date="2015" name="Nature">
        <title>rRNA introns, odd ribosomes, and small enigmatic genomes across a large radiation of phyla.</title>
        <authorList>
            <person name="Brown C.T."/>
            <person name="Hug L.A."/>
            <person name="Thomas B.C."/>
            <person name="Sharon I."/>
            <person name="Castelle C.J."/>
            <person name="Singh A."/>
            <person name="Wilkins M.J."/>
            <person name="Williams K.H."/>
            <person name="Banfield J.F."/>
        </authorList>
    </citation>
    <scope>NUCLEOTIDE SEQUENCE [LARGE SCALE GENOMIC DNA]</scope>
</reference>
<protein>
    <submittedName>
        <fullName evidence="4">Ribose 5-phosphate isomerase</fullName>
    </submittedName>
</protein>
<dbReference type="InterPro" id="IPR000056">
    <property type="entry name" value="Ribul_P_3_epim-like"/>
</dbReference>
<organism evidence="4 5">
    <name type="scientific">Candidatus Uhrbacteria bacterium GW2011_GWC1_41_20</name>
    <dbReference type="NCBI Taxonomy" id="1618983"/>
    <lineage>
        <taxon>Bacteria</taxon>
        <taxon>Candidatus Uhriibacteriota</taxon>
    </lineage>
</organism>
<comment type="caution">
    <text evidence="4">The sequence shown here is derived from an EMBL/GenBank/DDBJ whole genome shotgun (WGS) entry which is preliminary data.</text>
</comment>
<gene>
    <name evidence="4" type="ORF">UU50_C0018G0017</name>
</gene>
<dbReference type="GO" id="GO:0046872">
    <property type="term" value="F:metal ion binding"/>
    <property type="evidence" value="ECO:0007669"/>
    <property type="project" value="UniProtKB-KW"/>
</dbReference>
<dbReference type="AlphaFoldDB" id="A0A0G0YDL9"/>
<sequence length="372" mass="41620">MKKRPLMKPLIYLAADHAGFHLKQSIKEHLELKGFDVEDFGAHELNPQDDYPPYASAVARAITENPLALGILSCGNAEGVCIAANKFNRIRAGVGFSIDSAKTMRQDDNANIICIPGRIKTLDDPLAIVDHFLSTPFSGEARHLRRLSEVSKFEKHYPAIVPTILVQNFEMFKKRISNSTVRHLAPLWQIDVLDDSMFDSRSWFEVNQVAKIPDLPELELHLMILDPLPIIEQTKFHLPTLKRVIIHAEIDKPLEPIIDYCQNLGLEVGIALNPETKLKMIKSFANKINNILIMGVYPGASGQEFLGRKILKKIKKTKKLYPHLIIAVDGGINQQNSASIVKAGANQLCVGSAIWQSKDQSETIRMLSPKIL</sequence>
<dbReference type="InterPro" id="IPR036569">
    <property type="entry name" value="RpiB_LacA_LacB_sf"/>
</dbReference>
<dbReference type="InterPro" id="IPR013785">
    <property type="entry name" value="Aldolase_TIM"/>
</dbReference>
<dbReference type="Gene3D" id="3.40.1400.10">
    <property type="entry name" value="Sugar-phosphate isomerase, RpiB/LacA/LacB"/>
    <property type="match status" value="1"/>
</dbReference>
<dbReference type="SUPFAM" id="SSF89623">
    <property type="entry name" value="Ribose/Galactose isomerase RpiB/AlsB"/>
    <property type="match status" value="1"/>
</dbReference>
<dbReference type="GO" id="GO:0005975">
    <property type="term" value="P:carbohydrate metabolic process"/>
    <property type="evidence" value="ECO:0007669"/>
    <property type="project" value="InterPro"/>
</dbReference>
<dbReference type="SUPFAM" id="SSF51366">
    <property type="entry name" value="Ribulose-phoshate binding barrel"/>
    <property type="match status" value="1"/>
</dbReference>
<comment type="similarity">
    <text evidence="1">Belongs to the LacAB/RpiB family.</text>
</comment>
<dbReference type="NCBIfam" id="NF004051">
    <property type="entry name" value="PRK05571.1"/>
    <property type="match status" value="1"/>
</dbReference>
<dbReference type="Proteomes" id="UP000033930">
    <property type="component" value="Unassembled WGS sequence"/>
</dbReference>
<dbReference type="Gene3D" id="3.20.20.70">
    <property type="entry name" value="Aldolase class I"/>
    <property type="match status" value="1"/>
</dbReference>
<dbReference type="InterPro" id="IPR011060">
    <property type="entry name" value="RibuloseP-bd_barrel"/>
</dbReference>